<accession>A0A433TVG2</accession>
<dbReference type="EMBL" id="RQTK01000165">
    <property type="protein sequence ID" value="RUS85566.1"/>
    <property type="molecule type" value="Genomic_DNA"/>
</dbReference>
<evidence type="ECO:0000259" key="2">
    <source>
        <dbReference type="Pfam" id="PF02668"/>
    </source>
</evidence>
<dbReference type="OrthoDB" id="406634at2759"/>
<evidence type="ECO:0000313" key="3">
    <source>
        <dbReference type="EMBL" id="RUS85566.1"/>
    </source>
</evidence>
<dbReference type="AlphaFoldDB" id="A0A433TVG2"/>
<sequence>MLIEPKADLKDVEAFFEAYKYFYNMIKYEPSFYALRMEAGNLISFNNRRILHGRNAFSSQKGLRWFQGNYIELSEFQSRLQTFHNTVGDGRPVTRLGMINLQ</sequence>
<feature type="domain" description="TauD/TfdA-like" evidence="2">
    <location>
        <begin position="12"/>
        <end position="68"/>
    </location>
</feature>
<protein>
    <recommendedName>
        <fullName evidence="2">TauD/TfdA-like domain-containing protein</fullName>
    </recommendedName>
</protein>
<keyword evidence="1" id="KW-0560">Oxidoreductase</keyword>
<name>A0A433TVG2_ELYCH</name>
<comment type="caution">
    <text evidence="3">The sequence shown here is derived from an EMBL/GenBank/DDBJ whole genome shotgun (WGS) entry which is preliminary data.</text>
</comment>
<dbReference type="InterPro" id="IPR042098">
    <property type="entry name" value="TauD-like_sf"/>
</dbReference>
<keyword evidence="4" id="KW-1185">Reference proteome</keyword>
<gene>
    <name evidence="3" type="ORF">EGW08_006649</name>
</gene>
<organism evidence="3 4">
    <name type="scientific">Elysia chlorotica</name>
    <name type="common">Eastern emerald elysia</name>
    <name type="synonym">Sea slug</name>
    <dbReference type="NCBI Taxonomy" id="188477"/>
    <lineage>
        <taxon>Eukaryota</taxon>
        <taxon>Metazoa</taxon>
        <taxon>Spiralia</taxon>
        <taxon>Lophotrochozoa</taxon>
        <taxon>Mollusca</taxon>
        <taxon>Gastropoda</taxon>
        <taxon>Heterobranchia</taxon>
        <taxon>Euthyneura</taxon>
        <taxon>Panpulmonata</taxon>
        <taxon>Sacoglossa</taxon>
        <taxon>Placobranchoidea</taxon>
        <taxon>Plakobranchidae</taxon>
        <taxon>Elysia</taxon>
    </lineage>
</organism>
<reference evidence="3 4" key="1">
    <citation type="submission" date="2019-01" db="EMBL/GenBank/DDBJ databases">
        <title>A draft genome assembly of the solar-powered sea slug Elysia chlorotica.</title>
        <authorList>
            <person name="Cai H."/>
            <person name="Li Q."/>
            <person name="Fang X."/>
            <person name="Li J."/>
            <person name="Curtis N.E."/>
            <person name="Altenburger A."/>
            <person name="Shibata T."/>
            <person name="Feng M."/>
            <person name="Maeda T."/>
            <person name="Schwartz J.A."/>
            <person name="Shigenobu S."/>
            <person name="Lundholm N."/>
            <person name="Nishiyama T."/>
            <person name="Yang H."/>
            <person name="Hasebe M."/>
            <person name="Li S."/>
            <person name="Pierce S.K."/>
            <person name="Wang J."/>
        </authorList>
    </citation>
    <scope>NUCLEOTIDE SEQUENCE [LARGE SCALE GENOMIC DNA]</scope>
    <source>
        <strain evidence="3">EC2010</strain>
        <tissue evidence="3">Whole organism of an adult</tissue>
    </source>
</reference>
<dbReference type="InterPro" id="IPR003819">
    <property type="entry name" value="TauD/TfdA-like"/>
</dbReference>
<dbReference type="SUPFAM" id="SSF51197">
    <property type="entry name" value="Clavaminate synthase-like"/>
    <property type="match status" value="1"/>
</dbReference>
<dbReference type="GO" id="GO:0016491">
    <property type="term" value="F:oxidoreductase activity"/>
    <property type="evidence" value="ECO:0007669"/>
    <property type="project" value="UniProtKB-KW"/>
</dbReference>
<evidence type="ECO:0000313" key="4">
    <source>
        <dbReference type="Proteomes" id="UP000271974"/>
    </source>
</evidence>
<dbReference type="STRING" id="188477.A0A433TVG2"/>
<dbReference type="Proteomes" id="UP000271974">
    <property type="component" value="Unassembled WGS sequence"/>
</dbReference>
<evidence type="ECO:0000256" key="1">
    <source>
        <dbReference type="ARBA" id="ARBA00023002"/>
    </source>
</evidence>
<dbReference type="Gene3D" id="3.60.130.10">
    <property type="entry name" value="Clavaminate synthase-like"/>
    <property type="match status" value="1"/>
</dbReference>
<proteinExistence type="predicted"/>
<dbReference type="Pfam" id="PF02668">
    <property type="entry name" value="TauD"/>
    <property type="match status" value="1"/>
</dbReference>